<comment type="caution">
    <text evidence="2">The sequence shown here is derived from an EMBL/GenBank/DDBJ whole genome shotgun (WGS) entry which is preliminary data.</text>
</comment>
<sequence length="85" mass="9341">MGSLLLQLLSGSCWIMVVGYAPIRLEMCEPIGGTHVKTRRTPLCDLEEDYTPALDSDEANDNDKTADNLYSLWESLVGHVDIGVS</sequence>
<proteinExistence type="predicted"/>
<evidence type="ECO:0000256" key="1">
    <source>
        <dbReference type="SAM" id="SignalP"/>
    </source>
</evidence>
<feature type="signal peptide" evidence="1">
    <location>
        <begin position="1"/>
        <end position="20"/>
    </location>
</feature>
<feature type="chain" id="PRO_5026657273" description="Secreted protein" evidence="1">
    <location>
        <begin position="21"/>
        <end position="85"/>
    </location>
</feature>
<organism evidence="2">
    <name type="scientific">Tanacetum cinerariifolium</name>
    <name type="common">Dalmatian daisy</name>
    <name type="synonym">Chrysanthemum cinerariifolium</name>
    <dbReference type="NCBI Taxonomy" id="118510"/>
    <lineage>
        <taxon>Eukaryota</taxon>
        <taxon>Viridiplantae</taxon>
        <taxon>Streptophyta</taxon>
        <taxon>Embryophyta</taxon>
        <taxon>Tracheophyta</taxon>
        <taxon>Spermatophyta</taxon>
        <taxon>Magnoliopsida</taxon>
        <taxon>eudicotyledons</taxon>
        <taxon>Gunneridae</taxon>
        <taxon>Pentapetalae</taxon>
        <taxon>asterids</taxon>
        <taxon>campanulids</taxon>
        <taxon>Asterales</taxon>
        <taxon>Asteraceae</taxon>
        <taxon>Asteroideae</taxon>
        <taxon>Anthemideae</taxon>
        <taxon>Anthemidinae</taxon>
        <taxon>Tanacetum</taxon>
    </lineage>
</organism>
<name>A0A6L2MBW5_TANCI</name>
<dbReference type="AlphaFoldDB" id="A0A6L2MBW5"/>
<evidence type="ECO:0000313" key="2">
    <source>
        <dbReference type="EMBL" id="GEU71358.1"/>
    </source>
</evidence>
<reference evidence="2" key="1">
    <citation type="journal article" date="2019" name="Sci. Rep.">
        <title>Draft genome of Tanacetum cinerariifolium, the natural source of mosquito coil.</title>
        <authorList>
            <person name="Yamashiro T."/>
            <person name="Shiraishi A."/>
            <person name="Satake H."/>
            <person name="Nakayama K."/>
        </authorList>
    </citation>
    <scope>NUCLEOTIDE SEQUENCE</scope>
</reference>
<gene>
    <name evidence="2" type="ORF">Tci_043336</name>
</gene>
<dbReference type="EMBL" id="BKCJ010006292">
    <property type="protein sequence ID" value="GEU71358.1"/>
    <property type="molecule type" value="Genomic_DNA"/>
</dbReference>
<keyword evidence="1" id="KW-0732">Signal</keyword>
<evidence type="ECO:0008006" key="3">
    <source>
        <dbReference type="Google" id="ProtNLM"/>
    </source>
</evidence>
<accession>A0A6L2MBW5</accession>
<protein>
    <recommendedName>
        <fullName evidence="3">Secreted protein</fullName>
    </recommendedName>
</protein>